<dbReference type="InterPro" id="IPR036866">
    <property type="entry name" value="RibonucZ/Hydroxyglut_hydro"/>
</dbReference>
<feature type="chain" id="PRO_5030779753" evidence="2">
    <location>
        <begin position="25"/>
        <end position="303"/>
    </location>
</feature>
<comment type="similarity">
    <text evidence="1">Belongs to the metallo-beta-lactamase superfamily. Class-B beta-lactamase family.</text>
</comment>
<protein>
    <submittedName>
        <fullName evidence="4">MBL fold metallo-hydrolase</fullName>
    </submittedName>
</protein>
<keyword evidence="2" id="KW-0732">Signal</keyword>
<feature type="domain" description="Metallo-beta-lactamase" evidence="3">
    <location>
        <begin position="50"/>
        <end position="232"/>
    </location>
</feature>
<name>A0A7V8SVB7_9BACT</name>
<dbReference type="Gene3D" id="3.60.15.10">
    <property type="entry name" value="Ribonuclease Z/Hydroxyacylglutathione hydrolase-like"/>
    <property type="match status" value="1"/>
</dbReference>
<dbReference type="InterPro" id="IPR001279">
    <property type="entry name" value="Metallo-B-lactamas"/>
</dbReference>
<sequence length="303" mass="33084">MRTAIRYAFMFAAVLAVLVVCANAQPPDFSKVQIKTNKISENFYTLDGQGGTIGLLVGPDGIFMVDDQFAPLTDRIVAAIKQISNMPIKFVVNTHVHGDHTGGNENLGRMGVTIVARNELRNRLMHPSPAANGTPGVPTKREGLPSLTFEEPIQFRMNGETAVLIPIVRAHTDGDTMVRFVSNDIIMTGDFYRSVQYPNIDRVNGGSLNGMINGLGQILARSGPNTKIIPGHGPTVDRSAVMMHRDMLIAVRDRVSKLLDQGKSQEEVLAAQPTADYDAKVPNSKETTQRFVTQVYAELKAAR</sequence>
<dbReference type="GO" id="GO:0016787">
    <property type="term" value="F:hydrolase activity"/>
    <property type="evidence" value="ECO:0007669"/>
    <property type="project" value="UniProtKB-KW"/>
</dbReference>
<gene>
    <name evidence="4" type="ORF">HRJ53_01680</name>
</gene>
<dbReference type="GO" id="GO:0017001">
    <property type="term" value="P:antibiotic catabolic process"/>
    <property type="evidence" value="ECO:0007669"/>
    <property type="project" value="UniProtKB-ARBA"/>
</dbReference>
<reference evidence="4" key="1">
    <citation type="submission" date="2020-06" db="EMBL/GenBank/DDBJ databases">
        <title>Legume-microbial interactions unlock mineral nutrients during tropical forest succession.</title>
        <authorList>
            <person name="Epihov D.Z."/>
        </authorList>
    </citation>
    <scope>NUCLEOTIDE SEQUENCE [LARGE SCALE GENOMIC DNA]</scope>
    <source>
        <strain evidence="4">Pan2503</strain>
    </source>
</reference>
<proteinExistence type="inferred from homology"/>
<evidence type="ECO:0000256" key="1">
    <source>
        <dbReference type="ARBA" id="ARBA00005250"/>
    </source>
</evidence>
<dbReference type="SMART" id="SM00849">
    <property type="entry name" value="Lactamase_B"/>
    <property type="match status" value="1"/>
</dbReference>
<dbReference type="InterPro" id="IPR050855">
    <property type="entry name" value="NDM-1-like"/>
</dbReference>
<evidence type="ECO:0000256" key="2">
    <source>
        <dbReference type="SAM" id="SignalP"/>
    </source>
</evidence>
<evidence type="ECO:0000313" key="5">
    <source>
        <dbReference type="Proteomes" id="UP000567293"/>
    </source>
</evidence>
<dbReference type="Proteomes" id="UP000567293">
    <property type="component" value="Unassembled WGS sequence"/>
</dbReference>
<dbReference type="SUPFAM" id="SSF56281">
    <property type="entry name" value="Metallo-hydrolase/oxidoreductase"/>
    <property type="match status" value="1"/>
</dbReference>
<comment type="caution">
    <text evidence="4">The sequence shown here is derived from an EMBL/GenBank/DDBJ whole genome shotgun (WGS) entry which is preliminary data.</text>
</comment>
<evidence type="ECO:0000313" key="4">
    <source>
        <dbReference type="EMBL" id="MBA0083684.1"/>
    </source>
</evidence>
<dbReference type="Pfam" id="PF00753">
    <property type="entry name" value="Lactamase_B"/>
    <property type="match status" value="1"/>
</dbReference>
<dbReference type="CDD" id="cd16282">
    <property type="entry name" value="metallo-hydrolase-like_MBL-fold"/>
    <property type="match status" value="1"/>
</dbReference>
<keyword evidence="5" id="KW-1185">Reference proteome</keyword>
<dbReference type="AlphaFoldDB" id="A0A7V8SVB7"/>
<feature type="signal peptide" evidence="2">
    <location>
        <begin position="1"/>
        <end position="24"/>
    </location>
</feature>
<dbReference type="PANTHER" id="PTHR42951">
    <property type="entry name" value="METALLO-BETA-LACTAMASE DOMAIN-CONTAINING"/>
    <property type="match status" value="1"/>
</dbReference>
<organism evidence="4 5">
    <name type="scientific">Candidatus Acidiferrum panamense</name>
    <dbReference type="NCBI Taxonomy" id="2741543"/>
    <lineage>
        <taxon>Bacteria</taxon>
        <taxon>Pseudomonadati</taxon>
        <taxon>Acidobacteriota</taxon>
        <taxon>Terriglobia</taxon>
        <taxon>Candidatus Acidiferrales</taxon>
        <taxon>Candidatus Acidiferrum</taxon>
    </lineage>
</organism>
<accession>A0A7V8SVB7</accession>
<dbReference type="PANTHER" id="PTHR42951:SF4">
    <property type="entry name" value="ACYL-COENZYME A THIOESTERASE MBLAC2"/>
    <property type="match status" value="1"/>
</dbReference>
<evidence type="ECO:0000259" key="3">
    <source>
        <dbReference type="SMART" id="SM00849"/>
    </source>
</evidence>
<dbReference type="EMBL" id="JACDQQ010000171">
    <property type="protein sequence ID" value="MBA0083684.1"/>
    <property type="molecule type" value="Genomic_DNA"/>
</dbReference>